<feature type="domain" description="Helicase ATP-binding" evidence="5">
    <location>
        <begin position="85"/>
        <end position="406"/>
    </location>
</feature>
<dbReference type="InterPro" id="IPR001650">
    <property type="entry name" value="Helicase_C-like"/>
</dbReference>
<dbReference type="InterPro" id="IPR018973">
    <property type="entry name" value="MZB"/>
</dbReference>
<dbReference type="Gene3D" id="3.40.50.300">
    <property type="entry name" value="P-loop containing nucleotide triphosphate hydrolases"/>
    <property type="match status" value="3"/>
</dbReference>
<dbReference type="InterPro" id="IPR027417">
    <property type="entry name" value="P-loop_NTPase"/>
</dbReference>
<dbReference type="PANTHER" id="PTHR47957:SF3">
    <property type="entry name" value="ATP-DEPENDENT HELICASE HRQ1"/>
    <property type="match status" value="1"/>
</dbReference>
<gene>
    <name evidence="7" type="ORF">AAIK43_21910</name>
</gene>
<evidence type="ECO:0000313" key="8">
    <source>
        <dbReference type="Proteomes" id="UP001446337"/>
    </source>
</evidence>
<keyword evidence="3" id="KW-0067">ATP-binding</keyword>
<evidence type="ECO:0000313" key="7">
    <source>
        <dbReference type="EMBL" id="XAN14034.1"/>
    </source>
</evidence>
<dbReference type="Pfam" id="PF00271">
    <property type="entry name" value="Helicase_C"/>
    <property type="match status" value="1"/>
</dbReference>
<feature type="domain" description="Helicase ATP-binding" evidence="4">
    <location>
        <begin position="109"/>
        <end position="407"/>
    </location>
</feature>
<proteinExistence type="predicted"/>
<evidence type="ECO:0000259" key="4">
    <source>
        <dbReference type="PROSITE" id="PS51192"/>
    </source>
</evidence>
<keyword evidence="7" id="KW-0347">Helicase</keyword>
<evidence type="ECO:0000256" key="3">
    <source>
        <dbReference type="ARBA" id="ARBA00022840"/>
    </source>
</evidence>
<dbReference type="PROSITE" id="PS51194">
    <property type="entry name" value="HELICASE_CTER"/>
    <property type="match status" value="1"/>
</dbReference>
<dbReference type="PROSITE" id="PS51193">
    <property type="entry name" value="HELICASE_ATP_BIND_2"/>
    <property type="match status" value="1"/>
</dbReference>
<keyword evidence="2" id="KW-0378">Hydrolase</keyword>
<dbReference type="SMART" id="SM00487">
    <property type="entry name" value="DEXDc"/>
    <property type="match status" value="1"/>
</dbReference>
<dbReference type="InterPro" id="IPR011545">
    <property type="entry name" value="DEAD/DEAH_box_helicase_dom"/>
</dbReference>
<dbReference type="EMBL" id="CP154792">
    <property type="protein sequence ID" value="XAN14034.1"/>
    <property type="molecule type" value="Genomic_DNA"/>
</dbReference>
<dbReference type="Pfam" id="PF00270">
    <property type="entry name" value="DEAD"/>
    <property type="match status" value="1"/>
</dbReference>
<keyword evidence="8" id="KW-1185">Reference proteome</keyword>
<protein>
    <submittedName>
        <fullName evidence="7">DEAD/DEAH box helicase</fullName>
    </submittedName>
</protein>
<reference evidence="7 8" key="1">
    <citation type="submission" date="2024-05" db="EMBL/GenBank/DDBJ databases">
        <title>Achromobacter denitrificans. BP1, complete genome.</title>
        <authorList>
            <person name="Zhang B."/>
        </authorList>
    </citation>
    <scope>NUCLEOTIDE SEQUENCE [LARGE SCALE GENOMIC DNA]</scope>
    <source>
        <strain evidence="7 8">BP1</strain>
    </source>
</reference>
<dbReference type="SUPFAM" id="SSF52540">
    <property type="entry name" value="P-loop containing nucleoside triphosphate hydrolases"/>
    <property type="match status" value="2"/>
</dbReference>
<dbReference type="GO" id="GO:0004386">
    <property type="term" value="F:helicase activity"/>
    <property type="evidence" value="ECO:0007669"/>
    <property type="project" value="UniProtKB-KW"/>
</dbReference>
<evidence type="ECO:0000256" key="2">
    <source>
        <dbReference type="ARBA" id="ARBA00022801"/>
    </source>
</evidence>
<keyword evidence="1" id="KW-0547">Nucleotide-binding</keyword>
<evidence type="ECO:0000259" key="6">
    <source>
        <dbReference type="PROSITE" id="PS51194"/>
    </source>
</evidence>
<sequence length="1845" mass="205245">MQSDESAKRYGVHGTASGLHESLRLYVEAQYHIRDEGLVAERNALLQEPKVIAQRAFVEATPVYAFGKPYKHLAIPEKAKAVLTEIASVPDNSGLYPIPYQHQADALEAFIGAERSELVIATGTGSGKTESFLMPIVATLAMESEERVHSRSLPGCRALLLYPMNALVNDQVARIRRLLGNSRVSDIVSAGRDRPVRFGSYTGRTSYPGPRTSARDGTRIAPLFDDFYNRIEQRPELKAKLQSLGRWPSKDLVGFYNANAAAQKAYKETAKRAGQSYTDWNWKSRLITQPRDRELMTRHEMQAACPDILVTNYSMLEYMLMRPIERTIFDQTSKWLAADERNELILVLDEAHMYRGAGGAEVALLIRRLIARLGVPRSRVRCILTSASLGDGEDAIADAEKFALDLTGSSDSDGPSRFRVVRGTLEARPEGRPANETEVEALSQFRVDQFGGIGSGSPEAIEEVRRLAIRLGWPSPPTGYEGMQDYLFTQLSSLPLVDCLIRHVSGKATALEVLTEILCPNNSWEVAARATDSLLALCSHAQRQRDSRVLVPTRLHLFHRGLPGLYACSDPQCSGRRASHQGPSILGRLHTKPLLACSCGSKARVFDFYTHRDCGAAFITGWVDGGLNFVWHEPEATDSRNRSKKLFPIEMSVDGRVHSTSKYSNAWLHYETGRLVRTQPKSMQGFRHVRIPAKDVHVKGELTFDECPVCCRKTRRGATEPSKIMDHVTKGEAPFATLVRAQMFHQPPSRDKTETYPNEGRKVLVFSDGRQKAARLARDMPRDMELDVFRTAVAVAASMLSDLPTEAKPTNSSLYVAFVAVLAKNNLSMFDGSDAERLDQHIATFRQSYYGDLETALEDSWSVETPWRYRYSLLKLLCGSYYSLSGTTIGFIEPAKLAWRRVKETLGEKGVALNEAQLHSLAIAWIDELLDSFSFEMNLHPSLREKASGFPRTSWGSKGQFRPQFRLALLGSLGESVVNSVEEVFRSFLAESKEGFFVNANSVKLTIDLRHNWIQCDDCTGIMPVEYSGGCVLCGSKQIRLLDPTTDPYLKARKSFWRLPVAEALTPSVSISNISVEEHTAQLSNRDYRNVHSTTELHELRFQDILLKDKDRPVDVLSCTTTMEVGIDIGSLVAVALRNVPPQRENYQQRAGRAGRRGASVSSVVSFSQNGPHDSYYFLNPEHMVAGPPRSPELKVENPKIAIRHVHAYLIQTFFQDASSKSLSDRTRSAMLLKALGKTLDFFNKDSEGPNLELFASWLKDQVFSPPHSQAVIVASWLPDGLTGEEQPVLDWVLDVARSLLGALQTLAVELDIVKLKGMLDSEDGEDEDDENREVGVLEREDLLEFLFFHQLLPTYAFPTSLCSFLVEEWRQNTKGYKEIKLEQQPQQSTAQALSEYAPGRLVVINKKTYRSGGVFASAPAPDGNRATELFEPDNAKPIVICEACSFVHDPYAPAATRPHDVCPVCEGPLKVRLMIEPQVFGPENARALSEEDQEQEFTFATMAQYPQPTNAEAFDFQNGGHFVEYAYATDKRLLTLNKGKTVQREGQGFSVCNKCGCAEVYDEIRPKSGSHTRPYLLSSKTAPVKCDGEFVRTFLGFSFSTDLLLVRIKISPPLVTDIGTSNDVQVLESAAHSMAEALRLAASRHQQLDLDPTEFGSGHRILPLDVDGNVFLDIYLYDTLSGGAGYAELAAKYFTEIARDTLALLEGCDCDTSCTDCLDHFHNQHLKAQLNRKLAASLLRYGLYGTVPSSALPHEQENQLRGLASYLKLDGIECEFGATFQGQAVPLVVHGNGNDLAINLYPALLARSDVVFPKDVAHAIHQLTELELRRDLPAVHAEIRERLG</sequence>
<dbReference type="PROSITE" id="PS51192">
    <property type="entry name" value="HELICASE_ATP_BIND_1"/>
    <property type="match status" value="1"/>
</dbReference>
<dbReference type="InterPro" id="IPR014013">
    <property type="entry name" value="Helic_SF1/SF2_ATP-bd_DinG/Rad3"/>
</dbReference>
<dbReference type="PANTHER" id="PTHR47957">
    <property type="entry name" value="ATP-DEPENDENT HELICASE HRQ1"/>
    <property type="match status" value="1"/>
</dbReference>
<name>A0ABZ3FYX0_ACHDE</name>
<evidence type="ECO:0000259" key="5">
    <source>
        <dbReference type="PROSITE" id="PS51193"/>
    </source>
</evidence>
<dbReference type="SMART" id="SM00490">
    <property type="entry name" value="HELICc"/>
    <property type="match status" value="1"/>
</dbReference>
<feature type="domain" description="Helicase C-terminal" evidence="6">
    <location>
        <begin position="1044"/>
        <end position="1202"/>
    </location>
</feature>
<dbReference type="InterPro" id="IPR014001">
    <property type="entry name" value="Helicase_ATP-bd"/>
</dbReference>
<dbReference type="RefSeq" id="WP_343498570.1">
    <property type="nucleotide sequence ID" value="NZ_CP154792.1"/>
</dbReference>
<organism evidence="7 8">
    <name type="scientific">Achromobacter denitrificans</name>
    <name type="common">Alcaligenes denitrificans</name>
    <dbReference type="NCBI Taxonomy" id="32002"/>
    <lineage>
        <taxon>Bacteria</taxon>
        <taxon>Pseudomonadati</taxon>
        <taxon>Pseudomonadota</taxon>
        <taxon>Betaproteobacteria</taxon>
        <taxon>Burkholderiales</taxon>
        <taxon>Alcaligenaceae</taxon>
        <taxon>Achromobacter</taxon>
    </lineage>
</organism>
<accession>A0ABZ3FYX0</accession>
<dbReference type="Pfam" id="PF09369">
    <property type="entry name" value="MZB"/>
    <property type="match status" value="1"/>
</dbReference>
<evidence type="ECO:0000256" key="1">
    <source>
        <dbReference type="ARBA" id="ARBA00022741"/>
    </source>
</evidence>
<dbReference type="Proteomes" id="UP001446337">
    <property type="component" value="Chromosome"/>
</dbReference>